<dbReference type="EMBL" id="PUIV01000001">
    <property type="protein sequence ID" value="PWB95575.1"/>
    <property type="molecule type" value="Genomic_DNA"/>
</dbReference>
<protein>
    <submittedName>
        <fullName evidence="1">Uncharacterized protein</fullName>
    </submittedName>
</protein>
<reference evidence="1 2" key="1">
    <citation type="journal article" date="2018" name="Appl. Microbiol. Biotechnol.">
        <title>Co-cultivation of the strictly anaerobic methanogen Methanosarcina barkeri with aerobic methanotrophs in an oxygen-limited membrane bioreactor.</title>
        <authorList>
            <person name="In 't Zandt M.H."/>
            <person name="van den Bosch T.J.M."/>
            <person name="Rijkers R."/>
            <person name="van Kessel M.A.H.J."/>
            <person name="Jetten M.S.M."/>
            <person name="Welte C.U."/>
        </authorList>
    </citation>
    <scope>NUCLEOTIDE SEQUENCE [LARGE SCALE GENOMIC DNA]</scope>
    <source>
        <strain evidence="1 2">DSM 17706</strain>
    </source>
</reference>
<keyword evidence="2" id="KW-1185">Reference proteome</keyword>
<sequence length="59" mass="6687">MGHLSLERYGSRSSRRREHIGRPLVFAVDRPTPVDWSRTEFGSFVARFMPVAAGSLILI</sequence>
<organism evidence="1 2">
    <name type="scientific">Methylosinus sporium</name>
    <dbReference type="NCBI Taxonomy" id="428"/>
    <lineage>
        <taxon>Bacteria</taxon>
        <taxon>Pseudomonadati</taxon>
        <taxon>Pseudomonadota</taxon>
        <taxon>Alphaproteobacteria</taxon>
        <taxon>Hyphomicrobiales</taxon>
        <taxon>Methylocystaceae</taxon>
        <taxon>Methylosinus</taxon>
    </lineage>
</organism>
<dbReference type="AlphaFoldDB" id="A0A2U1SVC6"/>
<evidence type="ECO:0000313" key="1">
    <source>
        <dbReference type="EMBL" id="PWB95575.1"/>
    </source>
</evidence>
<comment type="caution">
    <text evidence="1">The sequence shown here is derived from an EMBL/GenBank/DDBJ whole genome shotgun (WGS) entry which is preliminary data.</text>
</comment>
<accession>A0A2U1SVC6</accession>
<gene>
    <name evidence="1" type="ORF">C5689_00160</name>
</gene>
<name>A0A2U1SVC6_METSR</name>
<evidence type="ECO:0000313" key="2">
    <source>
        <dbReference type="Proteomes" id="UP000245137"/>
    </source>
</evidence>
<proteinExistence type="predicted"/>
<dbReference type="Proteomes" id="UP000245137">
    <property type="component" value="Unassembled WGS sequence"/>
</dbReference>